<comment type="caution">
    <text evidence="6">The sequence shown here is derived from an EMBL/GenBank/DDBJ whole genome shotgun (WGS) entry which is preliminary data.</text>
</comment>
<evidence type="ECO:0000256" key="5">
    <source>
        <dbReference type="ARBA" id="ARBA00035489"/>
    </source>
</evidence>
<keyword evidence="2 6" id="KW-0689">Ribosomal protein</keyword>
<evidence type="ECO:0000313" key="7">
    <source>
        <dbReference type="Proteomes" id="UP000824087"/>
    </source>
</evidence>
<organism evidence="6 7">
    <name type="scientific">Candidatus Fimihabitans intestinipullorum</name>
    <dbReference type="NCBI Taxonomy" id="2840820"/>
    <lineage>
        <taxon>Bacteria</taxon>
        <taxon>Bacillati</taxon>
        <taxon>Mycoplasmatota</taxon>
        <taxon>Mycoplasmatota incertae sedis</taxon>
        <taxon>Candidatus Fimihabitans</taxon>
    </lineage>
</organism>
<evidence type="ECO:0000256" key="1">
    <source>
        <dbReference type="ARBA" id="ARBA00010111"/>
    </source>
</evidence>
<dbReference type="GO" id="GO:0005840">
    <property type="term" value="C:ribosome"/>
    <property type="evidence" value="ECO:0007669"/>
    <property type="project" value="UniProtKB-KW"/>
</dbReference>
<dbReference type="Gene3D" id="1.10.287.3980">
    <property type="match status" value="1"/>
</dbReference>
<dbReference type="EMBL" id="DVML01000009">
    <property type="protein sequence ID" value="HIU22258.1"/>
    <property type="molecule type" value="Genomic_DNA"/>
</dbReference>
<evidence type="ECO:0000256" key="2">
    <source>
        <dbReference type="ARBA" id="ARBA00022980"/>
    </source>
</evidence>
<dbReference type="GO" id="GO:0006412">
    <property type="term" value="P:translation"/>
    <property type="evidence" value="ECO:0007669"/>
    <property type="project" value="InterPro"/>
</dbReference>
<dbReference type="Pfam" id="PF00468">
    <property type="entry name" value="Ribosomal_L34"/>
    <property type="match status" value="1"/>
</dbReference>
<accession>A0A9D1HTF6</accession>
<evidence type="ECO:0000256" key="3">
    <source>
        <dbReference type="ARBA" id="ARBA00023274"/>
    </source>
</evidence>
<gene>
    <name evidence="6" type="primary">rpmH</name>
    <name evidence="6" type="ORF">IAD49_01615</name>
</gene>
<name>A0A9D1HTF6_9BACT</name>
<reference evidence="6" key="1">
    <citation type="submission" date="2020-10" db="EMBL/GenBank/DDBJ databases">
        <authorList>
            <person name="Gilroy R."/>
        </authorList>
    </citation>
    <scope>NUCLEOTIDE SEQUENCE</scope>
    <source>
        <strain evidence="6">CHK197-8231</strain>
    </source>
</reference>
<dbReference type="Proteomes" id="UP000824087">
    <property type="component" value="Unassembled WGS sequence"/>
</dbReference>
<reference evidence="6" key="2">
    <citation type="journal article" date="2021" name="PeerJ">
        <title>Extensive microbial diversity within the chicken gut microbiome revealed by metagenomics and culture.</title>
        <authorList>
            <person name="Gilroy R."/>
            <person name="Ravi A."/>
            <person name="Getino M."/>
            <person name="Pursley I."/>
            <person name="Horton D.L."/>
            <person name="Alikhan N.F."/>
            <person name="Baker D."/>
            <person name="Gharbi K."/>
            <person name="Hall N."/>
            <person name="Watson M."/>
            <person name="Adriaenssens E.M."/>
            <person name="Foster-Nyarko E."/>
            <person name="Jarju S."/>
            <person name="Secka A."/>
            <person name="Antonio M."/>
            <person name="Oren A."/>
            <person name="Chaudhuri R.R."/>
            <person name="La Ragione R."/>
            <person name="Hildebrand F."/>
            <person name="Pallen M.J."/>
        </authorList>
    </citation>
    <scope>NUCLEOTIDE SEQUENCE</scope>
    <source>
        <strain evidence="6">CHK197-8231</strain>
    </source>
</reference>
<comment type="similarity">
    <text evidence="1">Belongs to the bacterial ribosomal protein bL34 family.</text>
</comment>
<dbReference type="GO" id="GO:1990904">
    <property type="term" value="C:ribonucleoprotein complex"/>
    <property type="evidence" value="ECO:0007669"/>
    <property type="project" value="UniProtKB-KW"/>
</dbReference>
<dbReference type="InterPro" id="IPR000271">
    <property type="entry name" value="Ribosomal_bL34"/>
</dbReference>
<keyword evidence="3" id="KW-0687">Ribonucleoprotein</keyword>
<sequence length="40" mass="4941">MKRTYQPNNRKKSKKHGFFARMKTNIIRNRRKKGRKVLSH</sequence>
<dbReference type="AlphaFoldDB" id="A0A9D1HTF6"/>
<dbReference type="NCBIfam" id="TIGR01030">
    <property type="entry name" value="rpmH_bact"/>
    <property type="match status" value="1"/>
</dbReference>
<evidence type="ECO:0000313" key="6">
    <source>
        <dbReference type="EMBL" id="HIU22258.1"/>
    </source>
</evidence>
<protein>
    <recommendedName>
        <fullName evidence="4">Large ribosomal subunit protein bL34</fullName>
    </recommendedName>
    <alternativeName>
        <fullName evidence="5">50S ribosomal protein L34</fullName>
    </alternativeName>
</protein>
<dbReference type="PROSITE" id="PS00784">
    <property type="entry name" value="RIBOSOMAL_L34"/>
    <property type="match status" value="1"/>
</dbReference>
<evidence type="ECO:0000256" key="4">
    <source>
        <dbReference type="ARBA" id="ARBA00035177"/>
    </source>
</evidence>
<proteinExistence type="inferred from homology"/>
<dbReference type="InterPro" id="IPR020939">
    <property type="entry name" value="Ribosomal_bL34_CS"/>
</dbReference>
<dbReference type="GO" id="GO:0003735">
    <property type="term" value="F:structural constituent of ribosome"/>
    <property type="evidence" value="ECO:0007669"/>
    <property type="project" value="InterPro"/>
</dbReference>